<accession>A0A9K3Q9U3</accession>
<dbReference type="InterPro" id="IPR008266">
    <property type="entry name" value="Tyr_kinase_AS"/>
</dbReference>
<proteinExistence type="predicted"/>
<dbReference type="AlphaFoldDB" id="A0A9K3Q9U3"/>
<evidence type="ECO:0000313" key="1">
    <source>
        <dbReference type="EMBL" id="KAG7373829.1"/>
    </source>
</evidence>
<dbReference type="GO" id="GO:0004672">
    <property type="term" value="F:protein kinase activity"/>
    <property type="evidence" value="ECO:0007669"/>
    <property type="project" value="InterPro"/>
</dbReference>
<protein>
    <submittedName>
        <fullName evidence="1">Uncharacterized protein</fullName>
    </submittedName>
</protein>
<sequence>MAESLKQDFIQQIAKRAKLDDNGTTTPCHESKWEEWATPIATLYLSSRRGTHETLSENDVKGCSTAVLQCNASEYQKNVVSKPVISNQYRRIIPAVCPLSASQMEQPSNASQQRQLYFEHTLVTDTTHYGAFVSVQSYTQLCVRMISENFEFLIELGAFGSNTNDTIYAQFPLVPKTKGSEQDADIAIVVRRNDKDNRAGSAVADFLEYKPTYEFSGFYTQASVYGKDAMNISNLPCVVIQVCGWGPWILSRDPFKDIDGLKLLISVLKDYLEAFVQEQPNAWHHGYFSNVVSKHPLNGVEHVYKAYGYRLRTRIPIQDQRQPNIDIVKNYVDANAIRESPQEHFHIVCTKFFPRDDGGPWYGPVPAFKFASIIRQLKQLHEEDGMVHGDVRLRNMIVHEGVLTDFDWTRTAGSLYPSTLLDVTGDGKRPRKQSKYNAVSNMTIVETRNRSFALSQEPKELKSLK</sequence>
<dbReference type="OrthoDB" id="4062651at2759"/>
<gene>
    <name evidence="1" type="ORF">IV203_012924</name>
</gene>
<organism evidence="1 2">
    <name type="scientific">Nitzschia inconspicua</name>
    <dbReference type="NCBI Taxonomy" id="303405"/>
    <lineage>
        <taxon>Eukaryota</taxon>
        <taxon>Sar</taxon>
        <taxon>Stramenopiles</taxon>
        <taxon>Ochrophyta</taxon>
        <taxon>Bacillariophyta</taxon>
        <taxon>Bacillariophyceae</taxon>
        <taxon>Bacillariophycidae</taxon>
        <taxon>Bacillariales</taxon>
        <taxon>Bacillariaceae</taxon>
        <taxon>Nitzschia</taxon>
    </lineage>
</organism>
<evidence type="ECO:0000313" key="2">
    <source>
        <dbReference type="Proteomes" id="UP000693970"/>
    </source>
</evidence>
<dbReference type="EMBL" id="JAGRRH010000001">
    <property type="protein sequence ID" value="KAG7373829.1"/>
    <property type="molecule type" value="Genomic_DNA"/>
</dbReference>
<name>A0A9K3Q9U3_9STRA</name>
<dbReference type="Proteomes" id="UP000693970">
    <property type="component" value="Unassembled WGS sequence"/>
</dbReference>
<reference evidence="1" key="2">
    <citation type="submission" date="2021-04" db="EMBL/GenBank/DDBJ databases">
        <authorList>
            <person name="Podell S."/>
        </authorList>
    </citation>
    <scope>NUCLEOTIDE SEQUENCE</scope>
    <source>
        <strain evidence="1">Hildebrandi</strain>
    </source>
</reference>
<comment type="caution">
    <text evidence="1">The sequence shown here is derived from an EMBL/GenBank/DDBJ whole genome shotgun (WGS) entry which is preliminary data.</text>
</comment>
<keyword evidence="2" id="KW-1185">Reference proteome</keyword>
<dbReference type="PROSITE" id="PS00109">
    <property type="entry name" value="PROTEIN_KINASE_TYR"/>
    <property type="match status" value="1"/>
</dbReference>
<reference evidence="1" key="1">
    <citation type="journal article" date="2021" name="Sci. Rep.">
        <title>Diploid genomic architecture of Nitzschia inconspicua, an elite biomass production diatom.</title>
        <authorList>
            <person name="Oliver A."/>
            <person name="Podell S."/>
            <person name="Pinowska A."/>
            <person name="Traller J.C."/>
            <person name="Smith S.R."/>
            <person name="McClure R."/>
            <person name="Beliaev A."/>
            <person name="Bohutskyi P."/>
            <person name="Hill E.A."/>
            <person name="Rabines A."/>
            <person name="Zheng H."/>
            <person name="Allen L.Z."/>
            <person name="Kuo A."/>
            <person name="Grigoriev I.V."/>
            <person name="Allen A.E."/>
            <person name="Hazlebeck D."/>
            <person name="Allen E.E."/>
        </authorList>
    </citation>
    <scope>NUCLEOTIDE SEQUENCE</scope>
    <source>
        <strain evidence="1">Hildebrandi</strain>
    </source>
</reference>